<accession>A0ABQ7SUR7</accession>
<dbReference type="InterPro" id="IPR010736">
    <property type="entry name" value="SHIPPO-rpt"/>
</dbReference>
<comment type="caution">
    <text evidence="2">The sequence shown here is derived from an EMBL/GenBank/DDBJ whole genome shotgun (WGS) entry which is preliminary data.</text>
</comment>
<proteinExistence type="predicted"/>
<evidence type="ECO:0008006" key="4">
    <source>
        <dbReference type="Google" id="ProtNLM"/>
    </source>
</evidence>
<name>A0ABQ7SUR7_PHRPL</name>
<dbReference type="EMBL" id="JAIPUX010003289">
    <property type="protein sequence ID" value="KAH0621049.1"/>
    <property type="molecule type" value="Genomic_DNA"/>
</dbReference>
<feature type="region of interest" description="Disordered" evidence="1">
    <location>
        <begin position="73"/>
        <end position="93"/>
    </location>
</feature>
<organism evidence="2 3">
    <name type="scientific">Phrynosoma platyrhinos</name>
    <name type="common">Desert horned lizard</name>
    <dbReference type="NCBI Taxonomy" id="52577"/>
    <lineage>
        <taxon>Eukaryota</taxon>
        <taxon>Metazoa</taxon>
        <taxon>Chordata</taxon>
        <taxon>Craniata</taxon>
        <taxon>Vertebrata</taxon>
        <taxon>Euteleostomi</taxon>
        <taxon>Lepidosauria</taxon>
        <taxon>Squamata</taxon>
        <taxon>Bifurcata</taxon>
        <taxon>Unidentata</taxon>
        <taxon>Episquamata</taxon>
        <taxon>Toxicofera</taxon>
        <taxon>Iguania</taxon>
        <taxon>Phrynosomatidae</taxon>
        <taxon>Phrynosomatinae</taxon>
        <taxon>Phrynosoma</taxon>
    </lineage>
</organism>
<evidence type="ECO:0000313" key="2">
    <source>
        <dbReference type="EMBL" id="KAH0621049.1"/>
    </source>
</evidence>
<reference evidence="2 3" key="1">
    <citation type="journal article" date="2022" name="Gigascience">
        <title>A chromosome-level genome assembly and annotation of the desert horned lizard, Phrynosoma platyrhinos, provides insight into chromosomal rearrangements among reptiles.</title>
        <authorList>
            <person name="Koochekian N."/>
            <person name="Ascanio A."/>
            <person name="Farleigh K."/>
            <person name="Card D.C."/>
            <person name="Schield D.R."/>
            <person name="Castoe T.A."/>
            <person name="Jezkova T."/>
        </authorList>
    </citation>
    <scope>NUCLEOTIDE SEQUENCE [LARGE SCALE GENOMIC DNA]</scope>
    <source>
        <strain evidence="2">NK-2021</strain>
    </source>
</reference>
<dbReference type="InterPro" id="IPR051291">
    <property type="entry name" value="CIMAP"/>
</dbReference>
<evidence type="ECO:0000313" key="3">
    <source>
        <dbReference type="Proteomes" id="UP000826234"/>
    </source>
</evidence>
<keyword evidence="3" id="KW-1185">Reference proteome</keyword>
<dbReference type="PANTHER" id="PTHR21580:SF28">
    <property type="entry name" value="BOREALIN N-TERMINAL DOMAIN-CONTAINING PROTEIN-RELATED"/>
    <property type="match status" value="1"/>
</dbReference>
<dbReference type="PANTHER" id="PTHR21580">
    <property type="entry name" value="SHIPPO-1-RELATED"/>
    <property type="match status" value="1"/>
</dbReference>
<dbReference type="Pfam" id="PF07004">
    <property type="entry name" value="SHIPPO-rpt"/>
    <property type="match status" value="5"/>
</dbReference>
<evidence type="ECO:0000256" key="1">
    <source>
        <dbReference type="SAM" id="MobiDB-lite"/>
    </source>
</evidence>
<gene>
    <name evidence="2" type="ORF">JD844_022059</name>
</gene>
<dbReference type="Proteomes" id="UP000826234">
    <property type="component" value="Unassembled WGS sequence"/>
</dbReference>
<sequence>MNNGAWVGTWRPHRPRGPILAQYTSPGPKYRIQGATGYVSHIPTKRKAPAYSMHGSRPSLSKDCSPGPYYVQGSMTNRGRKSAPAYSMGGRPSVRVEITPGPGAYSPEKSQKIIYKSAPVHSLSFRTHGAKVDSTPGPNTYMIPEVLGPHAVGKSSSPSYSVTGKSMRGCFHEDLHKTPGPAAYHKPNTEVYKKRAPKYSMGLRSGTLRKGKIPGPADYEVGKLSLVRSCAPVVSFGIRHSDYTTPLIVDVY</sequence>
<protein>
    <recommendedName>
        <fullName evidence="4">Outer dense fiber protein 3</fullName>
    </recommendedName>
</protein>